<dbReference type="PANTHER" id="PTHR13743">
    <property type="entry name" value="BEIGE/BEACH-RELATED"/>
    <property type="match status" value="1"/>
</dbReference>
<dbReference type="InterPro" id="IPR011044">
    <property type="entry name" value="Quino_amine_DH_bsu"/>
</dbReference>
<accession>A0A0N0DYA9</accession>
<keyword evidence="4" id="KW-1185">Reference proteome</keyword>
<dbReference type="InterPro" id="IPR023362">
    <property type="entry name" value="PH-BEACH_dom"/>
</dbReference>
<protein>
    <submittedName>
        <fullName evidence="3">Neutral sphingomyelinase activation associated factor-like protein</fullName>
    </submittedName>
</protein>
<dbReference type="Proteomes" id="UP000037923">
    <property type="component" value="Unassembled WGS sequence"/>
</dbReference>
<dbReference type="InterPro" id="IPR036372">
    <property type="entry name" value="BEACH_dom_sf"/>
</dbReference>
<dbReference type="Pfam" id="PF02138">
    <property type="entry name" value="Beach"/>
    <property type="match status" value="1"/>
</dbReference>
<feature type="domain" description="BEACH-type PH" evidence="2">
    <location>
        <begin position="152"/>
        <end position="251"/>
    </location>
</feature>
<dbReference type="EMBL" id="LGTL01000003">
    <property type="protein sequence ID" value="KPA83782.1"/>
    <property type="molecule type" value="Genomic_DNA"/>
</dbReference>
<evidence type="ECO:0000259" key="2">
    <source>
        <dbReference type="PROSITE" id="PS51783"/>
    </source>
</evidence>
<dbReference type="CDD" id="cd06071">
    <property type="entry name" value="Beach"/>
    <property type="match status" value="1"/>
</dbReference>
<dbReference type="OrthoDB" id="26681at2759"/>
<reference evidence="3 4" key="1">
    <citation type="submission" date="2015-07" db="EMBL/GenBank/DDBJ databases">
        <title>High-quality genome of monoxenous trypanosomatid Leptomonas pyrrhocoris.</title>
        <authorList>
            <person name="Flegontov P."/>
            <person name="Butenko A."/>
            <person name="Firsov S."/>
            <person name="Vlcek C."/>
            <person name="Logacheva M.D."/>
            <person name="Field M."/>
            <person name="Filatov D."/>
            <person name="Flegontova O."/>
            <person name="Gerasimov E."/>
            <person name="Jackson A.P."/>
            <person name="Kelly S."/>
            <person name="Opperdoes F."/>
            <person name="O'Reilly A."/>
            <person name="Votypka J."/>
            <person name="Yurchenko V."/>
            <person name="Lukes J."/>
        </authorList>
    </citation>
    <scope>NUCLEOTIDE SEQUENCE [LARGE SCALE GENOMIC DNA]</scope>
    <source>
        <strain evidence="3">H10</strain>
    </source>
</reference>
<evidence type="ECO:0000259" key="1">
    <source>
        <dbReference type="PROSITE" id="PS50197"/>
    </source>
</evidence>
<dbReference type="SUPFAM" id="SSF81837">
    <property type="entry name" value="BEACH domain"/>
    <property type="match status" value="1"/>
</dbReference>
<feature type="domain" description="BEACH" evidence="1">
    <location>
        <begin position="255"/>
        <end position="543"/>
    </location>
</feature>
<dbReference type="VEuPathDB" id="TriTrypDB:LpyrH10_03_1570"/>
<dbReference type="PANTHER" id="PTHR13743:SF123">
    <property type="entry name" value="PROTEIN FAN"/>
    <property type="match status" value="1"/>
</dbReference>
<evidence type="ECO:0000313" key="4">
    <source>
        <dbReference type="Proteomes" id="UP000037923"/>
    </source>
</evidence>
<dbReference type="Gene3D" id="1.10.1540.10">
    <property type="entry name" value="BEACH domain"/>
    <property type="match status" value="1"/>
</dbReference>
<dbReference type="PROSITE" id="PS50197">
    <property type="entry name" value="BEACH"/>
    <property type="match status" value="1"/>
</dbReference>
<dbReference type="GeneID" id="26902301"/>
<sequence>MWAGASRISLYWLDDHESYLGEGECTRPSTSWLPFGGETTGTLSLATSHIFYDDGSDTLVVFPLRYIENATVRESGDQLDLSFSCRRAVKRAVLPRTDGQQPAAPGVSVPFPNAESWRFRASRASEWFVEALRRLVEHQRMEELLSRREIALQAAPSSVSFRARRQVPMREQRGVLHITAACATFEPLFAMASHGAVSLARSECVHSFPRWIAFEAVGLDIYTSEALDHAPALSLLFNNVQERDQARELLLHLLGVPPYSISPHAKAEAWKRRELSNYDYLLLLNKWASRCFNDVFQYPIFPWVLADYTSAQLDISAPATFRDLRKPIGALSPDRLEMLRERAQFLGEAEERTYLYSTHYSSAGVVAYYLVRPHPEFQLCLQGGILDVAERIMESVPQVWRSVTTNTSNFRELIPEFFNGDFHALCGPPRIALGSHGNGRPVRPFVELPPWAADAHEFVQLHRAALESDDVSHHLHHWIDLIFGAAQSGELARAADNLFHPFSYRQLARKQVSVPGLHLSPHDYAREFGNVPMQLFSDVHPSRNDREHSVLCTVEAVEACGGCDASTSPNDQRIAQMIETLRAMDEETEEPPLCADLSRIEGSHFSSESASLVEVATATLASTGARFATLGFANRTSQDAAMSAGAVLLVVGDDGRVVTLFSAVSGERLRAFPDFDGRTTSTAYHAGSVFVFTDNRTCYVISLHSHAVTHCFLELTSAPVVHACFLPHAVLLADTEAQVMWWAAQRDDTAHLTFDAPPSSTCEASSRILCLGGAARISAAVAVSTHLEAFLFHDSACEECTLRTMPDEREILNAAAADQAPYFWVFFRAEAVLYDNGGLWLRRVPFPAASAVICVCLEQQLCPLCLYTSSLPVRVRLLQHARENVVQLRCCTSVPLCVSYADAALVLVSRTDGGAASSLVLTLAELRLAKTE</sequence>
<dbReference type="OMA" id="PMREQRG"/>
<dbReference type="InterPro" id="IPR000409">
    <property type="entry name" value="BEACH_dom"/>
</dbReference>
<gene>
    <name evidence="3" type="ORF">ABB37_02006</name>
</gene>
<evidence type="ECO:0000313" key="3">
    <source>
        <dbReference type="EMBL" id="KPA83782.1"/>
    </source>
</evidence>
<proteinExistence type="predicted"/>
<dbReference type="RefSeq" id="XP_015662221.1">
    <property type="nucleotide sequence ID" value="XM_015798743.1"/>
</dbReference>
<comment type="caution">
    <text evidence="3">The sequence shown here is derived from an EMBL/GenBank/DDBJ whole genome shotgun (WGS) entry which is preliminary data.</text>
</comment>
<organism evidence="3 4">
    <name type="scientific">Leptomonas pyrrhocoris</name>
    <name type="common">Firebug parasite</name>
    <dbReference type="NCBI Taxonomy" id="157538"/>
    <lineage>
        <taxon>Eukaryota</taxon>
        <taxon>Discoba</taxon>
        <taxon>Euglenozoa</taxon>
        <taxon>Kinetoplastea</taxon>
        <taxon>Metakinetoplastina</taxon>
        <taxon>Trypanosomatida</taxon>
        <taxon>Trypanosomatidae</taxon>
        <taxon>Leishmaniinae</taxon>
        <taxon>Leptomonas</taxon>
    </lineage>
</organism>
<dbReference type="SMART" id="SM01026">
    <property type="entry name" value="Beach"/>
    <property type="match status" value="1"/>
</dbReference>
<name>A0A0N0DYA9_LEPPY</name>
<dbReference type="SUPFAM" id="SSF50969">
    <property type="entry name" value="YVTN repeat-like/Quinoprotein amine dehydrogenase"/>
    <property type="match status" value="1"/>
</dbReference>
<dbReference type="AlphaFoldDB" id="A0A0N0DYA9"/>
<dbReference type="PROSITE" id="PS51783">
    <property type="entry name" value="PH_BEACH"/>
    <property type="match status" value="1"/>
</dbReference>
<dbReference type="InterPro" id="IPR050865">
    <property type="entry name" value="BEACH_Domain"/>
</dbReference>